<feature type="domain" description="Methyltransferase" evidence="2">
    <location>
        <begin position="49"/>
        <end position="148"/>
    </location>
</feature>
<evidence type="ECO:0000259" key="2">
    <source>
        <dbReference type="Pfam" id="PF13649"/>
    </source>
</evidence>
<organism evidence="3 4">
    <name type="scientific">Phenylobacterium glaciei</name>
    <dbReference type="NCBI Taxonomy" id="2803784"/>
    <lineage>
        <taxon>Bacteria</taxon>
        <taxon>Pseudomonadati</taxon>
        <taxon>Pseudomonadota</taxon>
        <taxon>Alphaproteobacteria</taxon>
        <taxon>Caulobacterales</taxon>
        <taxon>Caulobacteraceae</taxon>
        <taxon>Phenylobacterium</taxon>
    </lineage>
</organism>
<name>A0A941HW67_9CAUL</name>
<dbReference type="EMBL" id="JAGSGD010000001">
    <property type="protein sequence ID" value="MBR7619786.1"/>
    <property type="molecule type" value="Genomic_DNA"/>
</dbReference>
<dbReference type="InterPro" id="IPR029063">
    <property type="entry name" value="SAM-dependent_MTases_sf"/>
</dbReference>
<dbReference type="RefSeq" id="WP_215340196.1">
    <property type="nucleotide sequence ID" value="NZ_JAGSGD010000001.1"/>
</dbReference>
<evidence type="ECO:0000313" key="4">
    <source>
        <dbReference type="Proteomes" id="UP000622580"/>
    </source>
</evidence>
<dbReference type="CDD" id="cd02440">
    <property type="entry name" value="AdoMet_MTases"/>
    <property type="match status" value="1"/>
</dbReference>
<proteinExistence type="predicted"/>
<dbReference type="AlphaFoldDB" id="A0A941HW67"/>
<evidence type="ECO:0000313" key="3">
    <source>
        <dbReference type="EMBL" id="MBR7619786.1"/>
    </source>
</evidence>
<dbReference type="PANTHER" id="PTHR43861">
    <property type="entry name" value="TRANS-ACONITATE 2-METHYLTRANSFERASE-RELATED"/>
    <property type="match status" value="1"/>
</dbReference>
<dbReference type="SUPFAM" id="SSF53335">
    <property type="entry name" value="S-adenosyl-L-methionine-dependent methyltransferases"/>
    <property type="match status" value="1"/>
</dbReference>
<dbReference type="InterPro" id="IPR041698">
    <property type="entry name" value="Methyltransf_25"/>
</dbReference>
<dbReference type="GO" id="GO:0008168">
    <property type="term" value="F:methyltransferase activity"/>
    <property type="evidence" value="ECO:0007669"/>
    <property type="project" value="UniProtKB-KW"/>
</dbReference>
<dbReference type="Pfam" id="PF13649">
    <property type="entry name" value="Methyltransf_25"/>
    <property type="match status" value="1"/>
</dbReference>
<dbReference type="Proteomes" id="UP000622580">
    <property type="component" value="Unassembled WGS sequence"/>
</dbReference>
<keyword evidence="4" id="KW-1185">Reference proteome</keyword>
<comment type="caution">
    <text evidence="3">The sequence shown here is derived from an EMBL/GenBank/DDBJ whole genome shotgun (WGS) entry which is preliminary data.</text>
</comment>
<keyword evidence="1" id="KW-0808">Transferase</keyword>
<gene>
    <name evidence="3" type="ORF">JKL49_10335</name>
</gene>
<sequence length="268" mass="30008">MPHDDLNPNAFYGGGLAVESYDLFAAQNGKLTGDIDFYLNLARDRGGKVLELACGTGRILTPLVEAGFEVTGVDISRAMLDLADRKLQALRPSAWGRARLVCAAMQDFETQDRFDLVLIPARSFQHLTDPADQRKTLERVWRCLNPGGMLVIDMFDPRLEVCVGEPPLFPPREAADPVNGRRFRRTCLARHTNPFEQTTGERMRVEELDAEGGVLGSHETSWTLRWSTRQEMAYLLELTGFEALSLYSDFQRSPAAYGGEQLWVARAV</sequence>
<protein>
    <submittedName>
        <fullName evidence="3">Class I SAM-dependent methyltransferase</fullName>
    </submittedName>
</protein>
<dbReference type="Gene3D" id="3.40.50.150">
    <property type="entry name" value="Vaccinia Virus protein VP39"/>
    <property type="match status" value="1"/>
</dbReference>
<accession>A0A941HW67</accession>
<evidence type="ECO:0000256" key="1">
    <source>
        <dbReference type="ARBA" id="ARBA00022679"/>
    </source>
</evidence>
<reference evidence="3" key="1">
    <citation type="submission" date="2021-04" db="EMBL/GenBank/DDBJ databases">
        <title>Draft genome assembly of strain Phenylobacterium sp. 20VBR1 using MiniION and Illumina platforms.</title>
        <authorList>
            <person name="Thomas F.A."/>
            <person name="Krishnan K.P."/>
            <person name="Sinha R.K."/>
        </authorList>
    </citation>
    <scope>NUCLEOTIDE SEQUENCE</scope>
    <source>
        <strain evidence="3">20VBR1</strain>
    </source>
</reference>
<keyword evidence="3" id="KW-0489">Methyltransferase</keyword>
<dbReference type="GO" id="GO:0032259">
    <property type="term" value="P:methylation"/>
    <property type="evidence" value="ECO:0007669"/>
    <property type="project" value="UniProtKB-KW"/>
</dbReference>